<dbReference type="SUPFAM" id="SSF53254">
    <property type="entry name" value="Phosphoglycerate mutase-like"/>
    <property type="match status" value="1"/>
</dbReference>
<accession>A0AB39U8L5</accession>
<evidence type="ECO:0000256" key="6">
    <source>
        <dbReference type="PIRSR" id="PIRSR613078-2"/>
    </source>
</evidence>
<dbReference type="AlphaFoldDB" id="A0AB39U8L5"/>
<evidence type="ECO:0000313" key="8">
    <source>
        <dbReference type="EMBL" id="XDS45329.1"/>
    </source>
</evidence>
<dbReference type="KEGG" id="baqk:QN215_04280"/>
<comment type="pathway">
    <text evidence="4">Carbohydrate degradation; glycolysis; pyruvate from D-glyceraldehyde 3-phosphate: step 3/5.</text>
</comment>
<dbReference type="GO" id="GO:0006094">
    <property type="term" value="P:gluconeogenesis"/>
    <property type="evidence" value="ECO:0007669"/>
    <property type="project" value="UniProtKB-UniRule"/>
</dbReference>
<feature type="active site" description="Proton donor/acceptor" evidence="4 5">
    <location>
        <position position="87"/>
    </location>
</feature>
<feature type="binding site" evidence="4 6">
    <location>
        <begin position="87"/>
        <end position="90"/>
    </location>
    <ligand>
        <name>substrate</name>
    </ligand>
</feature>
<comment type="similarity">
    <text evidence="1 4">Belongs to the phosphoglycerate mutase family. BPG-dependent PGAM subfamily.</text>
</comment>
<reference evidence="8" key="1">
    <citation type="submission" date="2023-07" db="EMBL/GenBank/DDBJ databases">
        <title>Bifidobacterium aquikefiriaerophilum sp. nov. and Bifidobacterium eccum sp. nov., isolated from water kefir.</title>
        <authorList>
            <person name="Breselge S."/>
            <person name="Bellassi P."/>
            <person name="Barcenilla C."/>
            <person name="Alvarez-Ordonez A."/>
            <person name="Morelli L."/>
            <person name="Cotter P.D."/>
        </authorList>
    </citation>
    <scope>NUCLEOTIDE SEQUENCE</scope>
    <source>
        <strain evidence="8">WK041_4_12</strain>
    </source>
</reference>
<dbReference type="SMART" id="SM00855">
    <property type="entry name" value="PGAM"/>
    <property type="match status" value="1"/>
</dbReference>
<protein>
    <recommendedName>
        <fullName evidence="4">2,3-bisphosphoglycerate-dependent phosphoglycerate mutase</fullName>
        <shortName evidence="4">BPG-dependent PGAM</shortName>
        <shortName evidence="4">PGAM</shortName>
        <shortName evidence="4">Phosphoglyceromutase</shortName>
        <shortName evidence="4">dPGM</shortName>
        <ecNumber evidence="4">5.4.2.11</ecNumber>
    </recommendedName>
</protein>
<gene>
    <name evidence="4" type="primary">gpmA</name>
    <name evidence="8" type="ORF">QN215_04280</name>
</gene>
<dbReference type="Gene3D" id="3.40.50.1240">
    <property type="entry name" value="Phosphoglycerate mutase-like"/>
    <property type="match status" value="1"/>
</dbReference>
<keyword evidence="4" id="KW-0312">Gluconeogenesis</keyword>
<dbReference type="InterPro" id="IPR005952">
    <property type="entry name" value="Phosphogly_mut1"/>
</dbReference>
<dbReference type="InterPro" id="IPR013078">
    <property type="entry name" value="His_Pase_superF_clade-1"/>
</dbReference>
<dbReference type="EMBL" id="CP129674">
    <property type="protein sequence ID" value="XDS45329.1"/>
    <property type="molecule type" value="Genomic_DNA"/>
</dbReference>
<evidence type="ECO:0000256" key="1">
    <source>
        <dbReference type="ARBA" id="ARBA00006717"/>
    </source>
</evidence>
<dbReference type="RefSeq" id="WP_369344866.1">
    <property type="nucleotide sequence ID" value="NZ_CP129674.1"/>
</dbReference>
<feature type="binding site" evidence="4 6">
    <location>
        <position position="60"/>
    </location>
    <ligand>
        <name>substrate</name>
    </ligand>
</feature>
<evidence type="ECO:0000256" key="3">
    <source>
        <dbReference type="ARBA" id="ARBA00023235"/>
    </source>
</evidence>
<proteinExistence type="inferred from homology"/>
<comment type="catalytic activity">
    <reaction evidence="4">
        <text>(2R)-2-phosphoglycerate = (2R)-3-phosphoglycerate</text>
        <dbReference type="Rhea" id="RHEA:15901"/>
        <dbReference type="ChEBI" id="CHEBI:58272"/>
        <dbReference type="ChEBI" id="CHEBI:58289"/>
        <dbReference type="EC" id="5.4.2.11"/>
    </reaction>
</comment>
<comment type="function">
    <text evidence="4">Catalyzes the interconversion of 2-phosphoglycerate and 3-phosphoglycerate.</text>
</comment>
<dbReference type="HAMAP" id="MF_01039">
    <property type="entry name" value="PGAM_GpmA"/>
    <property type="match status" value="1"/>
</dbReference>
<dbReference type="InterPro" id="IPR029033">
    <property type="entry name" value="His_PPase_superfam"/>
</dbReference>
<feature type="site" description="Transition state stabilizer" evidence="4 7">
    <location>
        <position position="189"/>
    </location>
</feature>
<dbReference type="EC" id="5.4.2.11" evidence="4"/>
<keyword evidence="2 4" id="KW-0324">Glycolysis</keyword>
<feature type="active site" description="Tele-phosphohistidine intermediate" evidence="4 5">
    <location>
        <position position="7"/>
    </location>
</feature>
<dbReference type="GO" id="GO:0006096">
    <property type="term" value="P:glycolytic process"/>
    <property type="evidence" value="ECO:0007669"/>
    <property type="project" value="UniProtKB-UniRule"/>
</dbReference>
<evidence type="ECO:0000256" key="7">
    <source>
        <dbReference type="PIRSR" id="PIRSR613078-3"/>
    </source>
</evidence>
<dbReference type="NCBIfam" id="TIGR01258">
    <property type="entry name" value="pgm_1"/>
    <property type="match status" value="1"/>
</dbReference>
<feature type="binding site" evidence="4 6">
    <location>
        <begin position="114"/>
        <end position="115"/>
    </location>
    <ligand>
        <name>substrate</name>
    </ligand>
</feature>
<dbReference type="PANTHER" id="PTHR11931">
    <property type="entry name" value="PHOSPHOGLYCERATE MUTASE"/>
    <property type="match status" value="1"/>
</dbReference>
<organism evidence="8">
    <name type="scientific">Bifidobacterium aquikefiricola</name>
    <dbReference type="NCBI Taxonomy" id="3059038"/>
    <lineage>
        <taxon>Bacteria</taxon>
        <taxon>Bacillati</taxon>
        <taxon>Actinomycetota</taxon>
        <taxon>Actinomycetes</taxon>
        <taxon>Bifidobacteriales</taxon>
        <taxon>Bifidobacteriaceae</taxon>
        <taxon>Bifidobacterium</taxon>
    </lineage>
</organism>
<comment type="caution">
    <text evidence="4">Lacks conserved residue(s) required for the propagation of feature annotation.</text>
</comment>
<sequence length="265" mass="29522">MLIIMRHGQSTWTDKSVNRFAGWVDIPLTHIGIEQAKRAGGLLQQSNLKPDVVFTSLLRRSIVTADIVLDGIDRSWIPVQRSWRLNERHYGAFQGETRPAMHDQYGDELFATYRRSYDVRPPAIDVDSPFFQGKDPKYGPLLQDGLDDKKPSEIRSECLKDLSQRLQPYWDKRVAPLLVAGKTVLVVTHGSVVRAIVKMLEHVSDEDIRSINVPTGVPMIYDCGVSSDGTLAALGPGRYLDPKAAEQGIAEVSALGQSERGQSKQ</sequence>
<evidence type="ECO:0000256" key="4">
    <source>
        <dbReference type="HAMAP-Rule" id="MF_01039"/>
    </source>
</evidence>
<dbReference type="CDD" id="cd07067">
    <property type="entry name" value="HP_PGM_like"/>
    <property type="match status" value="1"/>
</dbReference>
<keyword evidence="3 4" id="KW-0413">Isomerase</keyword>
<dbReference type="PIRSF" id="PIRSF000709">
    <property type="entry name" value="6PFK_2-Ptase"/>
    <property type="match status" value="1"/>
</dbReference>
<evidence type="ECO:0000256" key="5">
    <source>
        <dbReference type="PIRSR" id="PIRSR613078-1"/>
    </source>
</evidence>
<name>A0AB39U8L5_9BIFI</name>
<evidence type="ECO:0000256" key="2">
    <source>
        <dbReference type="ARBA" id="ARBA00023152"/>
    </source>
</evidence>
<dbReference type="GO" id="GO:0004619">
    <property type="term" value="F:phosphoglycerate mutase activity"/>
    <property type="evidence" value="ECO:0007669"/>
    <property type="project" value="UniProtKB-UniRule"/>
</dbReference>
<dbReference type="Pfam" id="PF00300">
    <property type="entry name" value="His_Phos_1"/>
    <property type="match status" value="2"/>
</dbReference>